<gene>
    <name evidence="3" type="ORF">BCL74_0380</name>
</gene>
<keyword evidence="2" id="KW-0472">Membrane</keyword>
<dbReference type="AlphaFoldDB" id="A0A420WNW9"/>
<evidence type="ECO:0000256" key="1">
    <source>
        <dbReference type="SAM" id="MobiDB-lite"/>
    </source>
</evidence>
<comment type="caution">
    <text evidence="3">The sequence shown here is derived from an EMBL/GenBank/DDBJ whole genome shotgun (WGS) entry which is preliminary data.</text>
</comment>
<keyword evidence="2" id="KW-0812">Transmembrane</keyword>
<evidence type="ECO:0000313" key="3">
    <source>
        <dbReference type="EMBL" id="RKQ72612.1"/>
    </source>
</evidence>
<dbReference type="Proteomes" id="UP000277424">
    <property type="component" value="Unassembled WGS sequence"/>
</dbReference>
<feature type="transmembrane region" description="Helical" evidence="2">
    <location>
        <begin position="12"/>
        <end position="31"/>
    </location>
</feature>
<feature type="compositionally biased region" description="Basic and acidic residues" evidence="1">
    <location>
        <begin position="37"/>
        <end position="58"/>
    </location>
</feature>
<keyword evidence="2" id="KW-1133">Transmembrane helix</keyword>
<dbReference type="OrthoDB" id="7173870at2"/>
<feature type="region of interest" description="Disordered" evidence="1">
    <location>
        <begin position="36"/>
        <end position="58"/>
    </location>
</feature>
<evidence type="ECO:0000313" key="4">
    <source>
        <dbReference type="Proteomes" id="UP000277424"/>
    </source>
</evidence>
<proteinExistence type="predicted"/>
<reference evidence="3 4" key="1">
    <citation type="submission" date="2018-10" db="EMBL/GenBank/DDBJ databases">
        <title>Comparative analysis of microorganisms from saline springs in Andes Mountain Range, Colombia.</title>
        <authorList>
            <person name="Rubin E."/>
        </authorList>
    </citation>
    <scope>NUCLEOTIDE SEQUENCE [LARGE SCALE GENOMIC DNA]</scope>
    <source>
        <strain evidence="3 4">USBA 36</strain>
    </source>
</reference>
<dbReference type="RefSeq" id="WP_121217128.1">
    <property type="nucleotide sequence ID" value="NZ_RBIG01000001.1"/>
</dbReference>
<dbReference type="EMBL" id="RBIG01000001">
    <property type="protein sequence ID" value="RKQ72612.1"/>
    <property type="molecule type" value="Genomic_DNA"/>
</dbReference>
<dbReference type="Pfam" id="PF05545">
    <property type="entry name" value="FixQ"/>
    <property type="match status" value="1"/>
</dbReference>
<name>A0A420WNW9_9PROT</name>
<organism evidence="3 4">
    <name type="scientific">Oceanibaculum indicum</name>
    <dbReference type="NCBI Taxonomy" id="526216"/>
    <lineage>
        <taxon>Bacteria</taxon>
        <taxon>Pseudomonadati</taxon>
        <taxon>Pseudomonadota</taxon>
        <taxon>Alphaproteobacteria</taxon>
        <taxon>Rhodospirillales</taxon>
        <taxon>Oceanibaculaceae</taxon>
        <taxon>Oceanibaculum</taxon>
    </lineage>
</organism>
<protein>
    <submittedName>
        <fullName evidence="3">Cytochrome c oxidase cbb3-type subunit 4</fullName>
    </submittedName>
</protein>
<accession>A0A420WNW9</accession>
<evidence type="ECO:0000256" key="2">
    <source>
        <dbReference type="SAM" id="Phobius"/>
    </source>
</evidence>
<sequence length="58" mass="6697">MEILQEIAGFLRGYWGLWLMMLFVGLVLWTLRPGGRRKYDEASQIPLRDENGNGNGKE</sequence>
<dbReference type="CDD" id="cd01324">
    <property type="entry name" value="cbb3_Oxidase_CcoQ"/>
    <property type="match status" value="1"/>
</dbReference>
<dbReference type="InterPro" id="IPR008621">
    <property type="entry name" value="Cbb3-typ_cyt_oxidase_comp"/>
</dbReference>